<gene>
    <name evidence="1" type="ORF">ABVK50_15480</name>
</gene>
<organism evidence="1">
    <name type="scientific">Mesorhizobium sp. WSM2240</name>
    <dbReference type="NCBI Taxonomy" id="3228851"/>
    <lineage>
        <taxon>Bacteria</taxon>
        <taxon>Pseudomonadati</taxon>
        <taxon>Pseudomonadota</taxon>
        <taxon>Alphaproteobacteria</taxon>
        <taxon>Hyphomicrobiales</taxon>
        <taxon>Phyllobacteriaceae</taxon>
        <taxon>Mesorhizobium</taxon>
    </lineage>
</organism>
<dbReference type="AlphaFoldDB" id="A0AAU8CIQ6"/>
<dbReference type="RefSeq" id="WP_353645741.1">
    <property type="nucleotide sequence ID" value="NZ_CP159253.1"/>
</dbReference>
<evidence type="ECO:0000313" key="1">
    <source>
        <dbReference type="EMBL" id="XCG46721.1"/>
    </source>
</evidence>
<reference evidence="1" key="1">
    <citation type="submission" date="2024-06" db="EMBL/GenBank/DDBJ databases">
        <title>Mesorhizobium karijinii sp. nov., a symbiont of the iconic Swainsona formosa from arid Australia.</title>
        <authorList>
            <person name="Hill Y.J."/>
            <person name="Watkin E.L.J."/>
            <person name="O'Hara G.W."/>
            <person name="Terpolilli J."/>
            <person name="Tye M.L."/>
            <person name="Kohlmeier M.G."/>
        </authorList>
    </citation>
    <scope>NUCLEOTIDE SEQUENCE</scope>
    <source>
        <strain evidence="1">WSM2240</strain>
    </source>
</reference>
<accession>A0AAU8CIQ6</accession>
<sequence length="222" mass="25324">MNIKNLVRLRDAMLADTNTTFNMVNVLPERDGDKVGDITDCGTVACIAGLAVIHFITEMDPKLHPWDAAEKWLGLTKEEGYRLFGGQWAAMDKSMHQITKDEALAEINRLIHKYWFDRAYNGLAGQEWQQSKKWSGQCMYLDPNNGRRCAVGHMIDPELYDPDMDGDSDGGVWGWVSFTHQDLLPGLTLDQFNRIQKMHDSNVTPDNMQAEFDAYRTEHNLT</sequence>
<proteinExistence type="predicted"/>
<name>A0AAU8CIQ6_9HYPH</name>
<dbReference type="EMBL" id="CP159253">
    <property type="protein sequence ID" value="XCG46721.1"/>
    <property type="molecule type" value="Genomic_DNA"/>
</dbReference>
<protein>
    <submittedName>
        <fullName evidence="1">Uncharacterized protein</fullName>
    </submittedName>
</protein>